<dbReference type="Gene3D" id="3.40.710.10">
    <property type="entry name" value="DD-peptidase/beta-lactamase superfamily"/>
    <property type="match status" value="1"/>
</dbReference>
<evidence type="ECO:0000256" key="1">
    <source>
        <dbReference type="SAM" id="SignalP"/>
    </source>
</evidence>
<evidence type="ECO:0000313" key="3">
    <source>
        <dbReference type="EMBL" id="MXP38142.1"/>
    </source>
</evidence>
<dbReference type="RefSeq" id="WP_237440673.1">
    <property type="nucleotide sequence ID" value="NZ_WTYB01000001.1"/>
</dbReference>
<accession>A0A6I4UGZ7</accession>
<dbReference type="InterPro" id="IPR012338">
    <property type="entry name" value="Beta-lactam/transpept-like"/>
</dbReference>
<proteinExistence type="predicted"/>
<gene>
    <name evidence="3" type="ORF">GRI59_05880</name>
</gene>
<keyword evidence="1" id="KW-0732">Signal</keyword>
<dbReference type="InterPro" id="IPR001466">
    <property type="entry name" value="Beta-lactam-related"/>
</dbReference>
<keyword evidence="3" id="KW-0378">Hydrolase</keyword>
<feature type="signal peptide" evidence="1">
    <location>
        <begin position="1"/>
        <end position="18"/>
    </location>
</feature>
<dbReference type="SUPFAM" id="SSF56601">
    <property type="entry name" value="beta-lactamase/transpeptidase-like"/>
    <property type="match status" value="1"/>
</dbReference>
<reference evidence="3 4" key="1">
    <citation type="submission" date="2019-12" db="EMBL/GenBank/DDBJ databases">
        <title>Genomic-based taxomic classification of the family Erythrobacteraceae.</title>
        <authorList>
            <person name="Xu L."/>
        </authorList>
    </citation>
    <scope>NUCLEOTIDE SEQUENCE [LARGE SCALE GENOMIC DNA]</scope>
    <source>
        <strain evidence="3 4">JCM 10282</strain>
    </source>
</reference>
<dbReference type="InterPro" id="IPR050789">
    <property type="entry name" value="Diverse_Enzym_Activities"/>
</dbReference>
<feature type="domain" description="Beta-lactamase-related" evidence="2">
    <location>
        <begin position="48"/>
        <end position="384"/>
    </location>
</feature>
<sequence length="406" mass="43414">MIRRFLAALVFIAAPATAQETAPSPATPPATVVVAFNRETITPLIVEGLANLETARPVAANDPVRIASISKLIMALTALRLVDEGKLDLDRDVSDYVGWKVRSPYHPDAPVTLAHLLSHRAGLSDKAGYIIPLGESLEAKFADPAAWRDTGPSGEAAFEYANLGSPLVATALEAASGERYDRLVERLVFAPLGVKACLNWIGCDADMQARKVTLYRHTGEVAADGAGRLPSACTIPVAEGIACELANYVPGTNASIFSPQGGVRIGMLDLAKIGQAFGEPRAFFSDRAKQGFDRAWNTSFHPDQEFFCIYGLHLQIIDSSQALWANAEQPKPATCRDELFGDGVARVGHSGEAYGLQSGLWFDLGTGRGFAYFLTQVPPPAGGEDTGGFTAREKALMARAQAMIRK</sequence>
<dbReference type="AlphaFoldDB" id="A0A6I4UGZ7"/>
<dbReference type="PANTHER" id="PTHR43283">
    <property type="entry name" value="BETA-LACTAMASE-RELATED"/>
    <property type="match status" value="1"/>
</dbReference>
<dbReference type="Proteomes" id="UP000430021">
    <property type="component" value="Unassembled WGS sequence"/>
</dbReference>
<evidence type="ECO:0000259" key="2">
    <source>
        <dbReference type="Pfam" id="PF00144"/>
    </source>
</evidence>
<organism evidence="3 4">
    <name type="scientific">Erythrobacter ramosus</name>
    <dbReference type="NCBI Taxonomy" id="35811"/>
    <lineage>
        <taxon>Bacteria</taxon>
        <taxon>Pseudomonadati</taxon>
        <taxon>Pseudomonadota</taxon>
        <taxon>Alphaproteobacteria</taxon>
        <taxon>Sphingomonadales</taxon>
        <taxon>Erythrobacteraceae</taxon>
        <taxon>Erythrobacter/Porphyrobacter group</taxon>
        <taxon>Erythrobacter</taxon>
    </lineage>
</organism>
<protein>
    <submittedName>
        <fullName evidence="3">Serine hydrolase</fullName>
    </submittedName>
</protein>
<dbReference type="PANTHER" id="PTHR43283:SF3">
    <property type="entry name" value="BETA-LACTAMASE FAMILY PROTEIN (AFU_ORTHOLOGUE AFUA_5G07500)"/>
    <property type="match status" value="1"/>
</dbReference>
<comment type="caution">
    <text evidence="3">The sequence shown here is derived from an EMBL/GenBank/DDBJ whole genome shotgun (WGS) entry which is preliminary data.</text>
</comment>
<dbReference type="EMBL" id="WTYB01000001">
    <property type="protein sequence ID" value="MXP38142.1"/>
    <property type="molecule type" value="Genomic_DNA"/>
</dbReference>
<evidence type="ECO:0000313" key="4">
    <source>
        <dbReference type="Proteomes" id="UP000430021"/>
    </source>
</evidence>
<feature type="chain" id="PRO_5026318005" evidence="1">
    <location>
        <begin position="19"/>
        <end position="406"/>
    </location>
</feature>
<dbReference type="Pfam" id="PF00144">
    <property type="entry name" value="Beta-lactamase"/>
    <property type="match status" value="1"/>
</dbReference>
<dbReference type="GO" id="GO:0016787">
    <property type="term" value="F:hydrolase activity"/>
    <property type="evidence" value="ECO:0007669"/>
    <property type="project" value="UniProtKB-KW"/>
</dbReference>
<name>A0A6I4UGZ7_9SPHN</name>